<dbReference type="InterPro" id="IPR050592">
    <property type="entry name" value="GDSL_lipolytic_enzyme"/>
</dbReference>
<evidence type="ECO:0000313" key="3">
    <source>
        <dbReference type="Proteomes" id="UP000238479"/>
    </source>
</evidence>
<name>A0A2P6QCR9_ROSCH</name>
<dbReference type="GO" id="GO:0004806">
    <property type="term" value="F:triacylglycerol lipase activity"/>
    <property type="evidence" value="ECO:0007669"/>
    <property type="project" value="UniProtKB-EC"/>
</dbReference>
<evidence type="ECO:0000313" key="2">
    <source>
        <dbReference type="EMBL" id="PRQ31978.1"/>
    </source>
</evidence>
<organism evidence="2 3">
    <name type="scientific">Rosa chinensis</name>
    <name type="common">China rose</name>
    <dbReference type="NCBI Taxonomy" id="74649"/>
    <lineage>
        <taxon>Eukaryota</taxon>
        <taxon>Viridiplantae</taxon>
        <taxon>Streptophyta</taxon>
        <taxon>Embryophyta</taxon>
        <taxon>Tracheophyta</taxon>
        <taxon>Spermatophyta</taxon>
        <taxon>Magnoliopsida</taxon>
        <taxon>eudicotyledons</taxon>
        <taxon>Gunneridae</taxon>
        <taxon>Pentapetalae</taxon>
        <taxon>rosids</taxon>
        <taxon>fabids</taxon>
        <taxon>Rosales</taxon>
        <taxon>Rosaceae</taxon>
        <taxon>Rosoideae</taxon>
        <taxon>Rosoideae incertae sedis</taxon>
        <taxon>Rosa</taxon>
    </lineage>
</organism>
<dbReference type="PANTHER" id="PTHR45642">
    <property type="entry name" value="GDSL ESTERASE/LIPASE EXL3"/>
    <property type="match status" value="1"/>
</dbReference>
<dbReference type="Gene3D" id="3.40.50.1110">
    <property type="entry name" value="SGNH hydrolase"/>
    <property type="match status" value="1"/>
</dbReference>
<dbReference type="OMA" id="NTHYTES"/>
<dbReference type="Pfam" id="PF00657">
    <property type="entry name" value="Lipase_GDSL"/>
    <property type="match status" value="1"/>
</dbReference>
<reference evidence="2 3" key="1">
    <citation type="journal article" date="2018" name="Nat. Genet.">
        <title>The Rosa genome provides new insights in the design of modern roses.</title>
        <authorList>
            <person name="Bendahmane M."/>
        </authorList>
    </citation>
    <scope>NUCLEOTIDE SEQUENCE [LARGE SCALE GENOMIC DNA]</scope>
    <source>
        <strain evidence="3">cv. Old Blush</strain>
    </source>
</reference>
<sequence length="189" mass="21209">MSIGTNDFLENYYILSNRSSEYSTEEYQNFLAKIAGNFITELFQLGARKISLGGLPPMGCLPLERTRNLLLGSDCVETYNDVARSFNNKLEELVDRLNGELVGIQLVLANPYYILSDIIQNPESFGFEEAATACCGTGLFEMGYMCTKINPFTCSDANQYVFWDAFHPTERTNGIVADHVFKTCLAQFL</sequence>
<dbReference type="InterPro" id="IPR001087">
    <property type="entry name" value="GDSL"/>
</dbReference>
<dbReference type="PANTHER" id="PTHR45642:SF46">
    <property type="entry name" value="OS06G0636700 PROTEIN"/>
    <property type="match status" value="1"/>
</dbReference>
<evidence type="ECO:0000256" key="1">
    <source>
        <dbReference type="ARBA" id="ARBA00008668"/>
    </source>
</evidence>
<dbReference type="AlphaFoldDB" id="A0A2P6QCR9"/>
<accession>A0A2P6QCR9</accession>
<proteinExistence type="inferred from homology"/>
<gene>
    <name evidence="2" type="ORF">RchiOBHm_Chr5g0041341</name>
</gene>
<keyword evidence="3" id="KW-1185">Reference proteome</keyword>
<dbReference type="Gramene" id="PRQ31978">
    <property type="protein sequence ID" value="PRQ31978"/>
    <property type="gene ID" value="RchiOBHm_Chr5g0041341"/>
</dbReference>
<dbReference type="EC" id="3.1.1.3" evidence="2"/>
<dbReference type="Proteomes" id="UP000238479">
    <property type="component" value="Chromosome 5"/>
</dbReference>
<dbReference type="SUPFAM" id="SSF52266">
    <property type="entry name" value="SGNH hydrolase"/>
    <property type="match status" value="1"/>
</dbReference>
<keyword evidence="2" id="KW-0378">Hydrolase</keyword>
<comment type="caution">
    <text evidence="2">The sequence shown here is derived from an EMBL/GenBank/DDBJ whole genome shotgun (WGS) entry which is preliminary data.</text>
</comment>
<dbReference type="EMBL" id="PDCK01000043">
    <property type="protein sequence ID" value="PRQ31978.1"/>
    <property type="molecule type" value="Genomic_DNA"/>
</dbReference>
<dbReference type="InterPro" id="IPR036514">
    <property type="entry name" value="SGNH_hydro_sf"/>
</dbReference>
<comment type="similarity">
    <text evidence="1">Belongs to the 'GDSL' lipolytic enzyme family.</text>
</comment>
<protein>
    <submittedName>
        <fullName evidence="2">Putative triacylglycerol lipase</fullName>
        <ecNumber evidence="2">3.1.1.3</ecNumber>
    </submittedName>
</protein>